<dbReference type="InterPro" id="IPR025246">
    <property type="entry name" value="IS30-like_HTH"/>
</dbReference>
<protein>
    <recommendedName>
        <fullName evidence="3">Transposase IS30-like HTH domain-containing protein</fullName>
    </recommendedName>
</protein>
<feature type="domain" description="Transposase IS30-like HTH" evidence="3">
    <location>
        <begin position="4"/>
        <end position="42"/>
    </location>
</feature>
<evidence type="ECO:0000256" key="2">
    <source>
        <dbReference type="SAM" id="MobiDB-lite"/>
    </source>
</evidence>
<accession>A0ABM7QWH8</accession>
<feature type="compositionally biased region" description="Basic and acidic residues" evidence="2">
    <location>
        <begin position="120"/>
        <end position="131"/>
    </location>
</feature>
<evidence type="ECO:0000256" key="1">
    <source>
        <dbReference type="ARBA" id="ARBA00023172"/>
    </source>
</evidence>
<dbReference type="PANTHER" id="PTHR10948:SF23">
    <property type="entry name" value="TRANSPOSASE INSI FOR INSERTION SEQUENCE ELEMENT IS30A-RELATED"/>
    <property type="match status" value="1"/>
</dbReference>
<dbReference type="Proteomes" id="UP000825100">
    <property type="component" value="Plasmid WDN19_con2"/>
</dbReference>
<keyword evidence="1" id="KW-0233">DNA recombination</keyword>
<gene>
    <name evidence="4" type="ORF">LTWDN19_20660</name>
</gene>
<keyword evidence="4" id="KW-0614">Plasmid</keyword>
<dbReference type="InterPro" id="IPR053392">
    <property type="entry name" value="Transposase_IS30-like"/>
</dbReference>
<evidence type="ECO:0000259" key="3">
    <source>
        <dbReference type="Pfam" id="PF13936"/>
    </source>
</evidence>
<reference evidence="4 5" key="1">
    <citation type="submission" date="2021-05" db="EMBL/GenBank/DDBJ databases">
        <title>Complete Genome Sequence of Latilactobacillus sp. Strain WDN19, a High D-Aspartate-producing Lactic Acid Bacterium Isolated from a Japanese Pickle.</title>
        <authorList>
            <person name="Kajitani K."/>
            <person name="Takahashi S."/>
        </authorList>
    </citation>
    <scope>NUCLEOTIDE SEQUENCE [LARGE SCALE GENOMIC DNA]</scope>
    <source>
        <strain evidence="4 5">WDN19</strain>
        <plasmid evidence="4 5">WDN19_con2</plasmid>
    </source>
</reference>
<feature type="region of interest" description="Disordered" evidence="2">
    <location>
        <begin position="120"/>
        <end position="139"/>
    </location>
</feature>
<sequence length="184" mass="21223">MSSITYSERIKIETFCELELSNIEMANLLNRSPATISYELSRCHPYQAELAQADTERKRAQCGRKIKLTATLKQLILNHLRLSWPPESIAHEFNLATKSIYNWLNHGQIDFPLSELSEHGLRQRRKSDQRSKYNQSLGSSIEQRPPVINLRNRIGDFEMDTIVGPRGRSKAALLTLVDRKSRFL</sequence>
<proteinExistence type="predicted"/>
<organism evidence="4 5">
    <name type="scientific">Latilactobacillus curvatus</name>
    <name type="common">Lactobacillus curvatus</name>
    <dbReference type="NCBI Taxonomy" id="28038"/>
    <lineage>
        <taxon>Bacteria</taxon>
        <taxon>Bacillati</taxon>
        <taxon>Bacillota</taxon>
        <taxon>Bacilli</taxon>
        <taxon>Lactobacillales</taxon>
        <taxon>Lactobacillaceae</taxon>
        <taxon>Latilactobacillus</taxon>
    </lineage>
</organism>
<dbReference type="PANTHER" id="PTHR10948">
    <property type="entry name" value="TRANSPOSASE"/>
    <property type="match status" value="1"/>
</dbReference>
<evidence type="ECO:0000313" key="4">
    <source>
        <dbReference type="EMBL" id="BCX31499.1"/>
    </source>
</evidence>
<evidence type="ECO:0000313" key="5">
    <source>
        <dbReference type="Proteomes" id="UP000825100"/>
    </source>
</evidence>
<keyword evidence="5" id="KW-1185">Reference proteome</keyword>
<geneLocation type="plasmid" evidence="4 5">
    <name>WDN19_con2</name>
</geneLocation>
<dbReference type="NCBIfam" id="NF033563">
    <property type="entry name" value="transpos_IS30"/>
    <property type="match status" value="1"/>
</dbReference>
<dbReference type="InterPro" id="IPR051917">
    <property type="entry name" value="Transposase-Integrase"/>
</dbReference>
<name>A0ABM7QWH8_LATCU</name>
<dbReference type="Pfam" id="PF13936">
    <property type="entry name" value="HTH_38"/>
    <property type="match status" value="1"/>
</dbReference>
<dbReference type="EMBL" id="AP024686">
    <property type="protein sequence ID" value="BCX31499.1"/>
    <property type="molecule type" value="Genomic_DNA"/>
</dbReference>